<dbReference type="InterPro" id="IPR046346">
    <property type="entry name" value="Aminoacid_DH-like_N_sf"/>
</dbReference>
<dbReference type="PANTHER" id="PTHR11606:SF13">
    <property type="entry name" value="GLUTAMATE DEHYDROGENASE 1, MITOCHONDRIAL"/>
    <property type="match status" value="1"/>
</dbReference>
<evidence type="ECO:0000256" key="4">
    <source>
        <dbReference type="PIRSR" id="PIRSR000185-1"/>
    </source>
</evidence>
<dbReference type="GO" id="GO:0006538">
    <property type="term" value="P:L-glutamate catabolic process"/>
    <property type="evidence" value="ECO:0007669"/>
    <property type="project" value="TreeGrafter"/>
</dbReference>
<dbReference type="Proteomes" id="UP000662857">
    <property type="component" value="Chromosome"/>
</dbReference>
<dbReference type="InterPro" id="IPR006095">
    <property type="entry name" value="Glu/Leu/Phe/Val/Trp_DH"/>
</dbReference>
<dbReference type="CDD" id="cd01076">
    <property type="entry name" value="NAD_bind_1_Glu_DH"/>
    <property type="match status" value="1"/>
</dbReference>
<dbReference type="Pfam" id="PF02812">
    <property type="entry name" value="ELFV_dehydrog_N"/>
    <property type="match status" value="1"/>
</dbReference>
<dbReference type="SUPFAM" id="SSF53223">
    <property type="entry name" value="Aminoacid dehydrogenase-like, N-terminal domain"/>
    <property type="match status" value="1"/>
</dbReference>
<evidence type="ECO:0000256" key="1">
    <source>
        <dbReference type="ARBA" id="ARBA00006382"/>
    </source>
</evidence>
<proteinExistence type="inferred from homology"/>
<dbReference type="EMBL" id="CP070499">
    <property type="protein sequence ID" value="QSB13099.1"/>
    <property type="molecule type" value="Genomic_DNA"/>
</dbReference>
<keyword evidence="2 3" id="KW-0560">Oxidoreductase</keyword>
<keyword evidence="10" id="KW-1185">Reference proteome</keyword>
<comment type="similarity">
    <text evidence="1 3 7">Belongs to the Glu/Leu/Phe/Val dehydrogenases family.</text>
</comment>
<feature type="active site" description="Proton donor" evidence="4">
    <location>
        <position position="110"/>
    </location>
</feature>
<feature type="site" description="Important for catalysis" evidence="6">
    <location>
        <position position="150"/>
    </location>
</feature>
<dbReference type="AlphaFoldDB" id="A0A895YCN2"/>
<evidence type="ECO:0000259" key="8">
    <source>
        <dbReference type="SMART" id="SM00839"/>
    </source>
</evidence>
<keyword evidence="5" id="KW-0547">Nucleotide-binding</keyword>
<dbReference type="Gene3D" id="3.40.50.10860">
    <property type="entry name" value="Leucine Dehydrogenase, chain A, domain 1"/>
    <property type="match status" value="1"/>
</dbReference>
<dbReference type="SMART" id="SM00839">
    <property type="entry name" value="ELFV_dehydrog"/>
    <property type="match status" value="1"/>
</dbReference>
<feature type="domain" description="Glutamate/phenylalanine/leucine/valine/L-tryptophan dehydrogenase C-terminal" evidence="8">
    <location>
        <begin position="186"/>
        <end position="417"/>
    </location>
</feature>
<evidence type="ECO:0000256" key="2">
    <source>
        <dbReference type="ARBA" id="ARBA00023002"/>
    </source>
</evidence>
<feature type="binding site" evidence="5">
    <location>
        <position position="98"/>
    </location>
    <ligand>
        <name>substrate</name>
    </ligand>
</feature>
<protein>
    <recommendedName>
        <fullName evidence="3">Glutamate dehydrogenase</fullName>
    </recommendedName>
</protein>
<sequence length="419" mass="44320">MPPAATDELTPDAAVRRYVDAAARLVGLEPDVAEVLESSYREISVQVPLRREDGSLLVARGYRVQHNGARGPYKGGLRYHPAADLSEVRALASLMTWKTALLDLPFGGAKGGLQIDPAELTPTELQALTRRFALSLSHLVGVYRDIPAPDVGTNGQVMAWFMDAYSSRNGYSPGVVTGKPVDLGGAPGREAATGRGLVYILSATARRGGWELAGKRVAIQGFGNVGSWVARELAELGARVVAVGDVGGAVTHDAGLDVAALVAAARAGGSVVDADTPHDKLDPAELLTMECDVLVPAALGNCITAGNADQIRASLIVEGANHPVTPAADAILADRGIPVIPDILANGGGVTGSYFEWTQNIQQFQWPEERFNEELRGRLERAYDAVADAAEQRGCPYRLAAYAIALERVVNAVRLRGYV</sequence>
<feature type="binding site" evidence="5">
    <location>
        <position position="353"/>
    </location>
    <ligand>
        <name>substrate</name>
    </ligand>
</feature>
<evidence type="ECO:0000256" key="6">
    <source>
        <dbReference type="PIRSR" id="PIRSR000185-3"/>
    </source>
</evidence>
<dbReference type="PRINTS" id="PR00082">
    <property type="entry name" value="GLFDHDRGNASE"/>
</dbReference>
<name>A0A895YCN2_9ACTN</name>
<feature type="binding site" evidence="5">
    <location>
        <position position="74"/>
    </location>
    <ligand>
        <name>substrate</name>
    </ligand>
</feature>
<dbReference type="KEGG" id="nhy:JQS43_15790"/>
<feature type="binding site" evidence="5">
    <location>
        <position position="193"/>
    </location>
    <ligand>
        <name>NAD(+)</name>
        <dbReference type="ChEBI" id="CHEBI:57540"/>
    </ligand>
</feature>
<keyword evidence="5" id="KW-0520">NAD</keyword>
<gene>
    <name evidence="9" type="ORF">JQS43_15790</name>
</gene>
<dbReference type="InterPro" id="IPR033922">
    <property type="entry name" value="NAD_bind_Glu_DH"/>
</dbReference>
<dbReference type="InterPro" id="IPR014362">
    <property type="entry name" value="Glu_DH"/>
</dbReference>
<accession>A0A895YCN2</accession>
<evidence type="ECO:0000313" key="9">
    <source>
        <dbReference type="EMBL" id="QSB13099.1"/>
    </source>
</evidence>
<dbReference type="InterPro" id="IPR006097">
    <property type="entry name" value="Glu/Leu/Phe/Val/Trp_DH_dimer"/>
</dbReference>
<feature type="binding site" evidence="5">
    <location>
        <position position="224"/>
    </location>
    <ligand>
        <name>NAD(+)</name>
        <dbReference type="ChEBI" id="CHEBI:57540"/>
    </ligand>
</feature>
<reference evidence="9" key="1">
    <citation type="submission" date="2021-02" db="EMBL/GenBank/DDBJ databases">
        <title>Natrosporangium hydrolyticum gen. nov., sp. nov, a haloalkaliphilic actinobacterium from a soda solonchak soil.</title>
        <authorList>
            <person name="Sorokin D.Y."/>
            <person name="Khijniak T.V."/>
            <person name="Zakharycheva A.P."/>
            <person name="Boueva O.V."/>
            <person name="Ariskina E.V."/>
            <person name="Hahnke R.L."/>
            <person name="Bunk B."/>
            <person name="Sproer C."/>
            <person name="Schumann P."/>
            <person name="Evtushenko L.I."/>
            <person name="Kublanov I.V."/>
        </authorList>
    </citation>
    <scope>NUCLEOTIDE SEQUENCE</scope>
    <source>
        <strain evidence="9">DSM 106523</strain>
    </source>
</reference>
<evidence type="ECO:0000313" key="10">
    <source>
        <dbReference type="Proteomes" id="UP000662857"/>
    </source>
</evidence>
<dbReference type="RefSeq" id="WP_239675165.1">
    <property type="nucleotide sequence ID" value="NZ_CP070499.1"/>
</dbReference>
<evidence type="ECO:0000256" key="5">
    <source>
        <dbReference type="PIRSR" id="PIRSR000185-2"/>
    </source>
</evidence>
<dbReference type="PROSITE" id="PS00074">
    <property type="entry name" value="GLFV_DEHYDROGENASE"/>
    <property type="match status" value="1"/>
</dbReference>
<dbReference type="InterPro" id="IPR006096">
    <property type="entry name" value="Glu/Leu/Phe/Val/Trp_DH_C"/>
</dbReference>
<evidence type="ECO:0000256" key="3">
    <source>
        <dbReference type="PIRNR" id="PIRNR000185"/>
    </source>
</evidence>
<dbReference type="Gene3D" id="3.40.50.720">
    <property type="entry name" value="NAD(P)-binding Rossmann-like Domain"/>
    <property type="match status" value="1"/>
</dbReference>
<dbReference type="SUPFAM" id="SSF51735">
    <property type="entry name" value="NAD(P)-binding Rossmann-fold domains"/>
    <property type="match status" value="1"/>
</dbReference>
<dbReference type="PIRSF" id="PIRSF000185">
    <property type="entry name" value="Glu_DH"/>
    <property type="match status" value="1"/>
</dbReference>
<dbReference type="InterPro" id="IPR033524">
    <property type="entry name" value="Glu/Leu/Phe/Val_DH_AS"/>
</dbReference>
<evidence type="ECO:0000256" key="7">
    <source>
        <dbReference type="RuleBase" id="RU004417"/>
    </source>
</evidence>
<dbReference type="PANTHER" id="PTHR11606">
    <property type="entry name" value="GLUTAMATE DEHYDROGENASE"/>
    <property type="match status" value="1"/>
</dbReference>
<dbReference type="GO" id="GO:0000166">
    <property type="term" value="F:nucleotide binding"/>
    <property type="evidence" value="ECO:0007669"/>
    <property type="project" value="UniProtKB-KW"/>
</dbReference>
<dbReference type="InterPro" id="IPR036291">
    <property type="entry name" value="NAD(P)-bd_dom_sf"/>
</dbReference>
<dbReference type="GO" id="GO:0004352">
    <property type="term" value="F:glutamate dehydrogenase (NAD+) activity"/>
    <property type="evidence" value="ECO:0007669"/>
    <property type="project" value="TreeGrafter"/>
</dbReference>
<organism evidence="9 10">
    <name type="scientific">Natronosporangium hydrolyticum</name>
    <dbReference type="NCBI Taxonomy" id="2811111"/>
    <lineage>
        <taxon>Bacteria</taxon>
        <taxon>Bacillati</taxon>
        <taxon>Actinomycetota</taxon>
        <taxon>Actinomycetes</taxon>
        <taxon>Micromonosporales</taxon>
        <taxon>Micromonosporaceae</taxon>
        <taxon>Natronosporangium</taxon>
    </lineage>
</organism>
<dbReference type="Pfam" id="PF00208">
    <property type="entry name" value="ELFV_dehydrog"/>
    <property type="match status" value="1"/>
</dbReference>